<feature type="compositionally biased region" description="Basic and acidic residues" evidence="1">
    <location>
        <begin position="35"/>
        <end position="54"/>
    </location>
</feature>
<feature type="region of interest" description="Disordered" evidence="1">
    <location>
        <begin position="35"/>
        <end position="66"/>
    </location>
</feature>
<proteinExistence type="predicted"/>
<comment type="caution">
    <text evidence="2">The sequence shown here is derived from an EMBL/GenBank/DDBJ whole genome shotgun (WGS) entry which is preliminary data.</text>
</comment>
<protein>
    <submittedName>
        <fullName evidence="2">Uncharacterized protein</fullName>
    </submittedName>
</protein>
<evidence type="ECO:0000313" key="3">
    <source>
        <dbReference type="Proteomes" id="UP000600918"/>
    </source>
</evidence>
<organism evidence="2 3">
    <name type="scientific">Vespula pensylvanica</name>
    <name type="common">Western yellow jacket</name>
    <name type="synonym">Wasp</name>
    <dbReference type="NCBI Taxonomy" id="30213"/>
    <lineage>
        <taxon>Eukaryota</taxon>
        <taxon>Metazoa</taxon>
        <taxon>Ecdysozoa</taxon>
        <taxon>Arthropoda</taxon>
        <taxon>Hexapoda</taxon>
        <taxon>Insecta</taxon>
        <taxon>Pterygota</taxon>
        <taxon>Neoptera</taxon>
        <taxon>Endopterygota</taxon>
        <taxon>Hymenoptera</taxon>
        <taxon>Apocrita</taxon>
        <taxon>Aculeata</taxon>
        <taxon>Vespoidea</taxon>
        <taxon>Vespidae</taxon>
        <taxon>Vespinae</taxon>
        <taxon>Vespula</taxon>
    </lineage>
</organism>
<sequence>MPEELCKKCTSLFVICPPTSCGLPRGALCKNVKMERESEKDEVKGKEEDEEKGRNGLWKEQNPTCL</sequence>
<dbReference type="EMBL" id="JACSDY010000001">
    <property type="protein sequence ID" value="KAF7438809.1"/>
    <property type="molecule type" value="Genomic_DNA"/>
</dbReference>
<dbReference type="Proteomes" id="UP000600918">
    <property type="component" value="Unassembled WGS sequence"/>
</dbReference>
<name>A0A834PFL0_VESPE</name>
<accession>A0A834PFL0</accession>
<dbReference type="AlphaFoldDB" id="A0A834PFL0"/>
<evidence type="ECO:0000256" key="1">
    <source>
        <dbReference type="SAM" id="MobiDB-lite"/>
    </source>
</evidence>
<keyword evidence="3" id="KW-1185">Reference proteome</keyword>
<gene>
    <name evidence="2" type="ORF">H0235_001200</name>
</gene>
<reference evidence="2" key="1">
    <citation type="journal article" date="2020" name="G3 (Bethesda)">
        <title>High-Quality Assemblies for Three Invasive Social Wasps from the &lt;i&gt;Vespula&lt;/i&gt; Genus.</title>
        <authorList>
            <person name="Harrop T.W.R."/>
            <person name="Guhlin J."/>
            <person name="McLaughlin G.M."/>
            <person name="Permina E."/>
            <person name="Stockwell P."/>
            <person name="Gilligan J."/>
            <person name="Le Lec M.F."/>
            <person name="Gruber M.A.M."/>
            <person name="Quinn O."/>
            <person name="Lovegrove M."/>
            <person name="Duncan E.J."/>
            <person name="Remnant E.J."/>
            <person name="Van Eeckhoven J."/>
            <person name="Graham B."/>
            <person name="Knapp R.A."/>
            <person name="Langford K.W."/>
            <person name="Kronenberg Z."/>
            <person name="Press M.O."/>
            <person name="Eacker S.M."/>
            <person name="Wilson-Rankin E.E."/>
            <person name="Purcell J."/>
            <person name="Lester P.J."/>
            <person name="Dearden P.K."/>
        </authorList>
    </citation>
    <scope>NUCLEOTIDE SEQUENCE</scope>
    <source>
        <strain evidence="2">Volc-1</strain>
    </source>
</reference>
<evidence type="ECO:0000313" key="2">
    <source>
        <dbReference type="EMBL" id="KAF7438809.1"/>
    </source>
</evidence>